<evidence type="ECO:0000259" key="1">
    <source>
        <dbReference type="PROSITE" id="PS51186"/>
    </source>
</evidence>
<dbReference type="InterPro" id="IPR000182">
    <property type="entry name" value="GNAT_dom"/>
</dbReference>
<gene>
    <name evidence="2" type="primary">speG_2</name>
    <name evidence="2" type="ORF">GALL_299620</name>
</gene>
<dbReference type="SUPFAM" id="SSF55729">
    <property type="entry name" value="Acyl-CoA N-acyltransferases (Nat)"/>
    <property type="match status" value="1"/>
</dbReference>
<dbReference type="CDD" id="cd04301">
    <property type="entry name" value="NAT_SF"/>
    <property type="match status" value="1"/>
</dbReference>
<organism evidence="2">
    <name type="scientific">mine drainage metagenome</name>
    <dbReference type="NCBI Taxonomy" id="410659"/>
    <lineage>
        <taxon>unclassified sequences</taxon>
        <taxon>metagenomes</taxon>
        <taxon>ecological metagenomes</taxon>
    </lineage>
</organism>
<name>A0A1J5QX55_9ZZZZ</name>
<dbReference type="InterPro" id="IPR016181">
    <property type="entry name" value="Acyl_CoA_acyltransferase"/>
</dbReference>
<dbReference type="PANTHER" id="PTHR43415">
    <property type="entry name" value="SPERMIDINE N(1)-ACETYLTRANSFERASE"/>
    <property type="match status" value="1"/>
</dbReference>
<dbReference type="EC" id="2.3.1.57" evidence="2"/>
<proteinExistence type="predicted"/>
<keyword evidence="2" id="KW-0808">Transferase</keyword>
<dbReference type="GO" id="GO:0004145">
    <property type="term" value="F:diamine N-acetyltransferase activity"/>
    <property type="evidence" value="ECO:0007669"/>
    <property type="project" value="UniProtKB-EC"/>
</dbReference>
<dbReference type="EMBL" id="MLJW01000385">
    <property type="protein sequence ID" value="OIQ88152.1"/>
    <property type="molecule type" value="Genomic_DNA"/>
</dbReference>
<accession>A0A1J5QX55</accession>
<evidence type="ECO:0000313" key="2">
    <source>
        <dbReference type="EMBL" id="OIQ88152.1"/>
    </source>
</evidence>
<sequence length="177" mass="19635">MEKPTLQGELIRLRPIGPEDVEAVWDLVSDPESARLTGRTEVYTREMVAERCATIADRPGRIDLAVTTTGSDEMLGEMVLKHIDLQSGTADLRLVMRPAHRGRGLGTEAIGLVLDMAFEGLGLHRIELTVLSTNTRALALYEGLGFQTEGRLREAFRDGDRRCDGIVMGLLAEEYRR</sequence>
<reference evidence="2" key="1">
    <citation type="submission" date="2016-10" db="EMBL/GenBank/DDBJ databases">
        <title>Sequence of Gallionella enrichment culture.</title>
        <authorList>
            <person name="Poehlein A."/>
            <person name="Muehling M."/>
            <person name="Daniel R."/>
        </authorList>
    </citation>
    <scope>NUCLEOTIDE SEQUENCE</scope>
</reference>
<feature type="domain" description="N-acetyltransferase" evidence="1">
    <location>
        <begin position="11"/>
        <end position="173"/>
    </location>
</feature>
<protein>
    <submittedName>
        <fullName evidence="2">Spermidine N(1)-acetyltransferase</fullName>
        <ecNumber evidence="2">2.3.1.57</ecNumber>
    </submittedName>
</protein>
<dbReference type="PROSITE" id="PS51186">
    <property type="entry name" value="GNAT"/>
    <property type="match status" value="1"/>
</dbReference>
<comment type="caution">
    <text evidence="2">The sequence shown here is derived from an EMBL/GenBank/DDBJ whole genome shotgun (WGS) entry which is preliminary data.</text>
</comment>
<dbReference type="Gene3D" id="3.40.630.30">
    <property type="match status" value="1"/>
</dbReference>
<dbReference type="Pfam" id="PF13302">
    <property type="entry name" value="Acetyltransf_3"/>
    <property type="match status" value="1"/>
</dbReference>
<keyword evidence="2" id="KW-0012">Acyltransferase</keyword>
<dbReference type="PANTHER" id="PTHR43415:SF3">
    <property type="entry name" value="GNAT-FAMILY ACETYLTRANSFERASE"/>
    <property type="match status" value="1"/>
</dbReference>
<dbReference type="AlphaFoldDB" id="A0A1J5QX55"/>